<evidence type="ECO:0000259" key="7">
    <source>
        <dbReference type="Pfam" id="PF13396"/>
    </source>
</evidence>
<evidence type="ECO:0000313" key="9">
    <source>
        <dbReference type="Proteomes" id="UP000252118"/>
    </source>
</evidence>
<name>A0A366EBA0_9BACI</name>
<dbReference type="EMBL" id="QNRJ01000030">
    <property type="protein sequence ID" value="RBO99646.1"/>
    <property type="molecule type" value="Genomic_DNA"/>
</dbReference>
<dbReference type="Proteomes" id="UP000252118">
    <property type="component" value="Unassembled WGS sequence"/>
</dbReference>
<evidence type="ECO:0000256" key="1">
    <source>
        <dbReference type="ARBA" id="ARBA00004651"/>
    </source>
</evidence>
<evidence type="ECO:0000256" key="6">
    <source>
        <dbReference type="SAM" id="Phobius"/>
    </source>
</evidence>
<organism evidence="8 9">
    <name type="scientific">Rossellomorea aquimaris</name>
    <dbReference type="NCBI Taxonomy" id="189382"/>
    <lineage>
        <taxon>Bacteria</taxon>
        <taxon>Bacillati</taxon>
        <taxon>Bacillota</taxon>
        <taxon>Bacilli</taxon>
        <taxon>Bacillales</taxon>
        <taxon>Bacillaceae</taxon>
        <taxon>Rossellomorea</taxon>
    </lineage>
</organism>
<sequence>MNELQEAFQAINWGLVAPVILIQFILMVVAVIDLIRIKATNGPKWLWVLIILFINIIGPVVYFIFGRRHDG</sequence>
<dbReference type="RefSeq" id="WP_113971385.1">
    <property type="nucleotide sequence ID" value="NZ_QNRJ01000030.1"/>
</dbReference>
<feature type="domain" description="Cardiolipin synthase N-terminal" evidence="7">
    <location>
        <begin position="25"/>
        <end position="67"/>
    </location>
</feature>
<dbReference type="OrthoDB" id="3243324at2"/>
<keyword evidence="4 6" id="KW-1133">Transmembrane helix</keyword>
<evidence type="ECO:0000256" key="4">
    <source>
        <dbReference type="ARBA" id="ARBA00022989"/>
    </source>
</evidence>
<proteinExistence type="predicted"/>
<comment type="caution">
    <text evidence="8">The sequence shown here is derived from an EMBL/GenBank/DDBJ whole genome shotgun (WGS) entry which is preliminary data.</text>
</comment>
<dbReference type="InterPro" id="IPR027379">
    <property type="entry name" value="CLS_N"/>
</dbReference>
<feature type="transmembrane region" description="Helical" evidence="6">
    <location>
        <begin position="46"/>
        <end position="65"/>
    </location>
</feature>
<keyword evidence="2" id="KW-1003">Cell membrane</keyword>
<feature type="transmembrane region" description="Helical" evidence="6">
    <location>
        <begin position="12"/>
        <end position="34"/>
    </location>
</feature>
<protein>
    <submittedName>
        <fullName evidence="8">Phospholipase D-like protein</fullName>
    </submittedName>
</protein>
<evidence type="ECO:0000313" key="8">
    <source>
        <dbReference type="EMBL" id="RBO99646.1"/>
    </source>
</evidence>
<keyword evidence="3 6" id="KW-0812">Transmembrane</keyword>
<accession>A0A366EBA0</accession>
<reference evidence="8 9" key="1">
    <citation type="submission" date="2018-06" db="EMBL/GenBank/DDBJ databases">
        <title>Freshwater and sediment microbial communities from various areas in North America, analyzing microbe dynamics in response to fracking.</title>
        <authorList>
            <person name="Lamendella R."/>
        </authorList>
    </citation>
    <scope>NUCLEOTIDE SEQUENCE [LARGE SCALE GENOMIC DNA]</scope>
    <source>
        <strain evidence="8 9">97B</strain>
    </source>
</reference>
<gene>
    <name evidence="8" type="ORF">DET59_1301</name>
</gene>
<evidence type="ECO:0000256" key="5">
    <source>
        <dbReference type="ARBA" id="ARBA00023136"/>
    </source>
</evidence>
<dbReference type="Pfam" id="PF13396">
    <property type="entry name" value="PLDc_N"/>
    <property type="match status" value="1"/>
</dbReference>
<dbReference type="AlphaFoldDB" id="A0A366EBA0"/>
<comment type="subcellular location">
    <subcellularLocation>
        <location evidence="1">Cell membrane</location>
        <topology evidence="1">Multi-pass membrane protein</topology>
    </subcellularLocation>
</comment>
<keyword evidence="5 6" id="KW-0472">Membrane</keyword>
<evidence type="ECO:0000256" key="3">
    <source>
        <dbReference type="ARBA" id="ARBA00022692"/>
    </source>
</evidence>
<dbReference type="GO" id="GO:0005886">
    <property type="term" value="C:plasma membrane"/>
    <property type="evidence" value="ECO:0007669"/>
    <property type="project" value="UniProtKB-SubCell"/>
</dbReference>
<evidence type="ECO:0000256" key="2">
    <source>
        <dbReference type="ARBA" id="ARBA00022475"/>
    </source>
</evidence>